<evidence type="ECO:0000313" key="2">
    <source>
        <dbReference type="Proteomes" id="UP000291084"/>
    </source>
</evidence>
<sequence length="71" mass="7977">MSTKEFPTRISEMASVTIAWEWICLPISRFKAFAAMLKKVANGNCRLSNLVNCNSLKSSSDSPLFHSMHNK</sequence>
<reference evidence="1 2" key="1">
    <citation type="journal article" date="2015" name="Sci. Rep.">
        <title>The power of single molecule real-time sequencing technology in the de novo assembly of a eukaryotic genome.</title>
        <authorList>
            <person name="Sakai H."/>
            <person name="Naito K."/>
            <person name="Ogiso-Tanaka E."/>
            <person name="Takahashi Y."/>
            <person name="Iseki K."/>
            <person name="Muto C."/>
            <person name="Satou K."/>
            <person name="Teruya K."/>
            <person name="Shiroma A."/>
            <person name="Shimoji M."/>
            <person name="Hirano T."/>
            <person name="Itoh T."/>
            <person name="Kaga A."/>
            <person name="Tomooka N."/>
        </authorList>
    </citation>
    <scope>NUCLEOTIDE SEQUENCE [LARGE SCALE GENOMIC DNA]</scope>
    <source>
        <strain evidence="2">cv. Shumari</strain>
    </source>
</reference>
<name>A0A0S3RNT8_PHAAN</name>
<dbReference type="AlphaFoldDB" id="A0A0S3RNT8"/>
<gene>
    <name evidence="1" type="primary">Vigan.03G219500</name>
    <name evidence="1" type="ORF">VIGAN_03219500</name>
</gene>
<accession>A0A0S3RNT8</accession>
<proteinExistence type="predicted"/>
<evidence type="ECO:0000313" key="1">
    <source>
        <dbReference type="EMBL" id="BAT82219.1"/>
    </source>
</evidence>
<dbReference type="EMBL" id="AP015036">
    <property type="protein sequence ID" value="BAT82219.1"/>
    <property type="molecule type" value="Genomic_DNA"/>
</dbReference>
<dbReference type="Proteomes" id="UP000291084">
    <property type="component" value="Chromosome 3"/>
</dbReference>
<protein>
    <submittedName>
        <fullName evidence="1">Uncharacterized protein</fullName>
    </submittedName>
</protein>
<organism evidence="1 2">
    <name type="scientific">Vigna angularis var. angularis</name>
    <dbReference type="NCBI Taxonomy" id="157739"/>
    <lineage>
        <taxon>Eukaryota</taxon>
        <taxon>Viridiplantae</taxon>
        <taxon>Streptophyta</taxon>
        <taxon>Embryophyta</taxon>
        <taxon>Tracheophyta</taxon>
        <taxon>Spermatophyta</taxon>
        <taxon>Magnoliopsida</taxon>
        <taxon>eudicotyledons</taxon>
        <taxon>Gunneridae</taxon>
        <taxon>Pentapetalae</taxon>
        <taxon>rosids</taxon>
        <taxon>fabids</taxon>
        <taxon>Fabales</taxon>
        <taxon>Fabaceae</taxon>
        <taxon>Papilionoideae</taxon>
        <taxon>50 kb inversion clade</taxon>
        <taxon>NPAAA clade</taxon>
        <taxon>indigoferoid/millettioid clade</taxon>
        <taxon>Phaseoleae</taxon>
        <taxon>Vigna</taxon>
    </lineage>
</organism>
<keyword evidence="2" id="KW-1185">Reference proteome</keyword>